<keyword evidence="1" id="KW-0812">Transmembrane</keyword>
<dbReference type="PhylomeDB" id="T1IVQ9"/>
<dbReference type="GO" id="GO:0016746">
    <property type="term" value="F:acyltransferase activity"/>
    <property type="evidence" value="ECO:0007669"/>
    <property type="project" value="InterPro"/>
</dbReference>
<sequence>MNVFPNSDFPGTNNSLTMSPNFTLNTTSKYEDPVVLIISAITSATALNYALTGLCVILFILFVLPLIGITLFATINYGIALVIYLVFCLKYRLKHGKRGVDANKARQVILNWWYWVARIWFGFEVIGRENIPVDDPGIMTCPHGKAPVHIPPLGVILFPYRCRNYHLVIDRNHANTPFVGDFFQLLNSGGWTREECVKILQEGSDLVTLPGGSQELLHSDSNYEIDWSNRKGYARVAKEAKAFIVPTFCVNLQEAFWTPFFLKPFVSGRFSSKKFPIYFAWGGLPVKLVTVIGKP</sequence>
<organism evidence="3 4">
    <name type="scientific">Strigamia maritima</name>
    <name type="common">European centipede</name>
    <name type="synonym">Geophilus maritimus</name>
    <dbReference type="NCBI Taxonomy" id="126957"/>
    <lineage>
        <taxon>Eukaryota</taxon>
        <taxon>Metazoa</taxon>
        <taxon>Ecdysozoa</taxon>
        <taxon>Arthropoda</taxon>
        <taxon>Myriapoda</taxon>
        <taxon>Chilopoda</taxon>
        <taxon>Pleurostigmophora</taxon>
        <taxon>Geophilomorpha</taxon>
        <taxon>Linotaeniidae</taxon>
        <taxon>Strigamia</taxon>
    </lineage>
</organism>
<evidence type="ECO:0000313" key="3">
    <source>
        <dbReference type="EnsemblMetazoa" id="SMAR005260-PA"/>
    </source>
</evidence>
<feature type="transmembrane region" description="Helical" evidence="1">
    <location>
        <begin position="34"/>
        <end position="60"/>
    </location>
</feature>
<dbReference type="HOGENOM" id="CLU_056812_0_0_1"/>
<dbReference type="InterPro" id="IPR002123">
    <property type="entry name" value="Plipid/glycerol_acylTrfase"/>
</dbReference>
<keyword evidence="1" id="KW-0472">Membrane</keyword>
<dbReference type="STRING" id="126957.T1IVQ9"/>
<name>T1IVQ9_STRMM</name>
<dbReference type="PANTHER" id="PTHR22753">
    <property type="entry name" value="TRANSMEMBRANE PROTEIN 68"/>
    <property type="match status" value="1"/>
</dbReference>
<evidence type="ECO:0000256" key="1">
    <source>
        <dbReference type="SAM" id="Phobius"/>
    </source>
</evidence>
<keyword evidence="4" id="KW-1185">Reference proteome</keyword>
<accession>T1IVQ9</accession>
<proteinExistence type="predicted"/>
<dbReference type="GO" id="GO:0016020">
    <property type="term" value="C:membrane"/>
    <property type="evidence" value="ECO:0007669"/>
    <property type="project" value="TreeGrafter"/>
</dbReference>
<dbReference type="EMBL" id="JH431591">
    <property type="status" value="NOT_ANNOTATED_CDS"/>
    <property type="molecule type" value="Genomic_DNA"/>
</dbReference>
<evidence type="ECO:0000259" key="2">
    <source>
        <dbReference type="Pfam" id="PF01553"/>
    </source>
</evidence>
<dbReference type="Pfam" id="PF01553">
    <property type="entry name" value="Acyltransferase"/>
    <property type="match status" value="1"/>
</dbReference>
<dbReference type="AlphaFoldDB" id="T1IVQ9"/>
<dbReference type="eggNOG" id="KOG4321">
    <property type="taxonomic scope" value="Eukaryota"/>
</dbReference>
<evidence type="ECO:0000313" key="4">
    <source>
        <dbReference type="Proteomes" id="UP000014500"/>
    </source>
</evidence>
<dbReference type="PANTHER" id="PTHR22753:SF14">
    <property type="entry name" value="MONOACYLGLYCEROL_DIACYLGLYCEROL O-ACYLTRANSFERASE"/>
    <property type="match status" value="1"/>
</dbReference>
<keyword evidence="1" id="KW-1133">Transmembrane helix</keyword>
<dbReference type="EnsemblMetazoa" id="SMAR005260-RA">
    <property type="protein sequence ID" value="SMAR005260-PA"/>
    <property type="gene ID" value="SMAR005260"/>
</dbReference>
<reference evidence="4" key="1">
    <citation type="submission" date="2011-05" db="EMBL/GenBank/DDBJ databases">
        <authorList>
            <person name="Richards S.R."/>
            <person name="Qu J."/>
            <person name="Jiang H."/>
            <person name="Jhangiani S.N."/>
            <person name="Agravi P."/>
            <person name="Goodspeed R."/>
            <person name="Gross S."/>
            <person name="Mandapat C."/>
            <person name="Jackson L."/>
            <person name="Mathew T."/>
            <person name="Pu L."/>
            <person name="Thornton R."/>
            <person name="Saada N."/>
            <person name="Wilczek-Boney K.B."/>
            <person name="Lee S."/>
            <person name="Kovar C."/>
            <person name="Wu Y."/>
            <person name="Scherer S.E."/>
            <person name="Worley K.C."/>
            <person name="Muzny D.M."/>
            <person name="Gibbs R."/>
        </authorList>
    </citation>
    <scope>NUCLEOTIDE SEQUENCE</scope>
    <source>
        <strain evidence="4">Brora</strain>
    </source>
</reference>
<feature type="transmembrane region" description="Helical" evidence="1">
    <location>
        <begin position="66"/>
        <end position="89"/>
    </location>
</feature>
<reference evidence="3" key="2">
    <citation type="submission" date="2015-02" db="UniProtKB">
        <authorList>
            <consortium name="EnsemblMetazoa"/>
        </authorList>
    </citation>
    <scope>IDENTIFICATION</scope>
</reference>
<feature type="domain" description="Phospholipid/glycerol acyltransferase" evidence="2">
    <location>
        <begin position="123"/>
        <end position="248"/>
    </location>
</feature>
<protein>
    <recommendedName>
        <fullName evidence="2">Phospholipid/glycerol acyltransferase domain-containing protein</fullName>
    </recommendedName>
</protein>
<dbReference type="Proteomes" id="UP000014500">
    <property type="component" value="Unassembled WGS sequence"/>
</dbReference>